<dbReference type="SUPFAM" id="SSF55277">
    <property type="entry name" value="GYF domain"/>
    <property type="match status" value="1"/>
</dbReference>
<feature type="transmembrane region" description="Helical" evidence="1">
    <location>
        <begin position="542"/>
        <end position="565"/>
    </location>
</feature>
<dbReference type="Gene3D" id="3.40.50.300">
    <property type="entry name" value="P-loop containing nucleotide triphosphate hydrolases"/>
    <property type="match status" value="1"/>
</dbReference>
<evidence type="ECO:0000313" key="3">
    <source>
        <dbReference type="EMBL" id="MQW92238.1"/>
    </source>
</evidence>
<proteinExistence type="predicted"/>
<evidence type="ECO:0000313" key="4">
    <source>
        <dbReference type="EMBL" id="QGA10483.1"/>
    </source>
</evidence>
<dbReference type="EMBL" id="CP045650">
    <property type="protein sequence ID" value="QGA10483.1"/>
    <property type="molecule type" value="Genomic_DNA"/>
</dbReference>
<keyword evidence="5" id="KW-1185">Reference proteome</keyword>
<evidence type="ECO:0000313" key="6">
    <source>
        <dbReference type="Proteomes" id="UP000480556"/>
    </source>
</evidence>
<dbReference type="AlphaFoldDB" id="A0A5Q0P1S7"/>
<protein>
    <submittedName>
        <fullName evidence="3">DUF4339 domain-containing protein</fullName>
    </submittedName>
</protein>
<keyword evidence="1" id="KW-0812">Transmembrane</keyword>
<feature type="domain" description="GYF" evidence="2">
    <location>
        <begin position="9"/>
        <end position="56"/>
    </location>
</feature>
<dbReference type="InterPro" id="IPR025640">
    <property type="entry name" value="GYF_2"/>
</dbReference>
<reference evidence="5 6" key="1">
    <citation type="submission" date="2019-10" db="EMBL/GenBank/DDBJ databases">
        <authorList>
            <person name="Dong K."/>
        </authorList>
    </citation>
    <scope>NUCLEOTIDE SEQUENCE [LARGE SCALE GENOMIC DNA]</scope>
    <source>
        <strain evidence="5">dk386</strain>
        <strain evidence="4">Dk386</strain>
        <strain evidence="6">dk771</strain>
        <strain evidence="3">Dk771</strain>
    </source>
</reference>
<sequence length="656" mass="74936">MTNLNNDRWFYLDKKHETLGNFNSQQLLELYQRKILTNRSYVWKEGFEDWKRFKDVRPSIQNQELKIIEQQVQIESVTKESDLNSSKLSNSKIVEKQELNNIDYTAPYRVNWISENHKQNVTSLTQQIAESLALQKRLESFRLSPNKPDGLIIGTGEADFTKDNVPYEFTYQNKTFQLIDVPGIEGNEGRYEQFVKEAVEKAHLVIYVNGTNKKPEELTARKIKSYLNQYAKIYAVCNLRGKADKYDSEIDELVSLKHSHKEMDDVYNQTLIVLNQAVGADLIDGGTCVQGLMAFSSLAYDQSEEETTISSSRKDLIATQKSFMRDFPSLEKMKEFSQIDELEQKIISKFSTFEEDIIESNKNKIVRKIEQIKAVIQEQLNDHLKLQTKIKKELDVGRDSINRALNDFESKLSNKSNNAVSSAFINIADEGCLIIEKYFGNQEQISSNIEDIVDYATHNLFKELEKIKTEESQYFQDNLQEIIQRIGRSIEQVQINSELEYSQDQDLSIKFSSASTFDVKTIGKGLIEIGSMAALGASIGTVFPVIGNIVGGLLGGLLGLIKAGLDFFRSEKSKINKAQSKFRGNVENEQSGFKSKLRDTLSETTSSVRDYVDVNIIKKIYIEYEKMCDIERILNEQINKLSNLSNQIKGKGYGTI</sequence>
<accession>A0A5Q0P1S7</accession>
<dbReference type="InterPro" id="IPR035445">
    <property type="entry name" value="GYF-like_dom_sf"/>
</dbReference>
<dbReference type="EMBL" id="WITK01000011">
    <property type="protein sequence ID" value="MQW92238.1"/>
    <property type="molecule type" value="Genomic_DNA"/>
</dbReference>
<keyword evidence="1" id="KW-1133">Transmembrane helix</keyword>
<dbReference type="Proteomes" id="UP000480556">
    <property type="component" value="Unassembled WGS sequence"/>
</dbReference>
<dbReference type="InterPro" id="IPR027417">
    <property type="entry name" value="P-loop_NTPase"/>
</dbReference>
<name>A0A5Q0P1S7_9GAMM</name>
<dbReference type="RefSeq" id="WP_153370885.1">
    <property type="nucleotide sequence ID" value="NZ_CP045650.1"/>
</dbReference>
<organism evidence="3 6">
    <name type="scientific">Acinetobacter wanghuae</name>
    <dbReference type="NCBI Taxonomy" id="2662362"/>
    <lineage>
        <taxon>Bacteria</taxon>
        <taxon>Pseudomonadati</taxon>
        <taxon>Pseudomonadota</taxon>
        <taxon>Gammaproteobacteria</taxon>
        <taxon>Moraxellales</taxon>
        <taxon>Moraxellaceae</taxon>
        <taxon>Acinetobacter</taxon>
    </lineage>
</organism>
<evidence type="ECO:0000259" key="2">
    <source>
        <dbReference type="Pfam" id="PF14237"/>
    </source>
</evidence>
<evidence type="ECO:0000256" key="1">
    <source>
        <dbReference type="SAM" id="Phobius"/>
    </source>
</evidence>
<keyword evidence="1" id="KW-0472">Membrane</keyword>
<evidence type="ECO:0000313" key="5">
    <source>
        <dbReference type="Proteomes" id="UP000327478"/>
    </source>
</evidence>
<dbReference type="SUPFAM" id="SSF52540">
    <property type="entry name" value="P-loop containing nucleoside triphosphate hydrolases"/>
    <property type="match status" value="1"/>
</dbReference>
<gene>
    <name evidence="4" type="ORF">GFH30_03300</name>
    <name evidence="3" type="ORF">GHJ48_07510</name>
</gene>
<dbReference type="Pfam" id="PF14237">
    <property type="entry name" value="GYF_2"/>
    <property type="match status" value="1"/>
</dbReference>
<dbReference type="Proteomes" id="UP000327478">
    <property type="component" value="Chromosome"/>
</dbReference>